<dbReference type="KEGG" id="cle:Clole_3985"/>
<evidence type="ECO:0000256" key="2">
    <source>
        <dbReference type="ARBA" id="ARBA00022448"/>
    </source>
</evidence>
<dbReference type="PROSITE" id="PS51257">
    <property type="entry name" value="PROKAR_LIPOPROTEIN"/>
    <property type="match status" value="1"/>
</dbReference>
<gene>
    <name evidence="6" type="ordered locus">Clole_3985</name>
</gene>
<dbReference type="Gene3D" id="3.40.190.10">
    <property type="entry name" value="Periplasmic binding protein-like II"/>
    <property type="match status" value="2"/>
</dbReference>
<reference evidence="6 7" key="1">
    <citation type="journal article" date="2011" name="J. Bacteriol.">
        <title>Complete genome sequence of the cellulose-degrading bacterium Cellulosilyticum lentocellum.</title>
        <authorList>
            <consortium name="US DOE Joint Genome Institute"/>
            <person name="Miller D.A."/>
            <person name="Suen G."/>
            <person name="Bruce D."/>
            <person name="Copeland A."/>
            <person name="Cheng J.F."/>
            <person name="Detter C."/>
            <person name="Goodwin L.A."/>
            <person name="Han C.S."/>
            <person name="Hauser L.J."/>
            <person name="Land M.L."/>
            <person name="Lapidus A."/>
            <person name="Lucas S."/>
            <person name="Meincke L."/>
            <person name="Pitluck S."/>
            <person name="Tapia R."/>
            <person name="Teshima H."/>
            <person name="Woyke T."/>
            <person name="Fox B.G."/>
            <person name="Angert E.R."/>
            <person name="Currie C.R."/>
        </authorList>
    </citation>
    <scope>NUCLEOTIDE SEQUENCE [LARGE SCALE GENOMIC DNA]</scope>
    <source>
        <strain evidence="7">ATCC 49066 / DSM 5427 / NCIMB 11756 / RHM5</strain>
    </source>
</reference>
<dbReference type="AlphaFoldDB" id="F2JKE8"/>
<evidence type="ECO:0000256" key="4">
    <source>
        <dbReference type="SAM" id="MobiDB-lite"/>
    </source>
</evidence>
<dbReference type="EMBL" id="CP002582">
    <property type="protein sequence ID" value="ADZ85663.1"/>
    <property type="molecule type" value="Genomic_DNA"/>
</dbReference>
<dbReference type="STRING" id="642492.Clole_3985"/>
<dbReference type="GO" id="GO:0042956">
    <property type="term" value="P:maltodextrin transmembrane transport"/>
    <property type="evidence" value="ECO:0007669"/>
    <property type="project" value="TreeGrafter"/>
</dbReference>
<feature type="signal peptide" evidence="5">
    <location>
        <begin position="1"/>
        <end position="23"/>
    </location>
</feature>
<dbReference type="GO" id="GO:0015768">
    <property type="term" value="P:maltose transport"/>
    <property type="evidence" value="ECO:0007669"/>
    <property type="project" value="TreeGrafter"/>
</dbReference>
<sequence length="465" mass="50096">MKKKLILSLLATTLAATSLVGCGGDKVANSGSGDKPEATASAEAEGDKAADPASGEKTVVTMWIMPNSGEPEKDLMEILKPFHEANPNIEVQPTVLDWGSAWTKLTTAATSGEGPDITQLGTTQIAAIAAMDALEDLTPVYDRFGGEGAFVEATLPTTQILGAGAERYAAPWFIDTRALFYRKDICEAAGVDPTKDFETWDSFKAALVKMKDVEIDGFKVPALGMPGKNDWNVIHNYAPWIWGAGGDFIAEDNKTSIINSDQAFAGVKFYSELASEGLMSMPALEKNSAEIEALFNAGEFATIFSGAYEIATLRREQPELAEKIGTASFPAGPEGKYAFFGGSALSVFKTSKNKEAAYKVIEFLMTTDAQVAYQEKCGNLPTVNAAYETDFVANEEMRAAFKEQLQYGKAYPSVAGWGPSETLLQKGLSNVWDNIMGVFGTYDPAKTKEFLDQTANECTTIYSQQ</sequence>
<evidence type="ECO:0000313" key="7">
    <source>
        <dbReference type="Proteomes" id="UP000008467"/>
    </source>
</evidence>
<proteinExistence type="inferred from homology"/>
<dbReference type="PANTHER" id="PTHR30061">
    <property type="entry name" value="MALTOSE-BINDING PERIPLASMIC PROTEIN"/>
    <property type="match status" value="1"/>
</dbReference>
<comment type="similarity">
    <text evidence="1">Belongs to the bacterial solute-binding protein 1 family.</text>
</comment>
<dbReference type="PANTHER" id="PTHR30061:SF50">
    <property type="entry name" value="MALTOSE_MALTODEXTRIN-BINDING PERIPLASMIC PROTEIN"/>
    <property type="match status" value="1"/>
</dbReference>
<dbReference type="GO" id="GO:0055052">
    <property type="term" value="C:ATP-binding cassette (ABC) transporter complex, substrate-binding subunit-containing"/>
    <property type="evidence" value="ECO:0007669"/>
    <property type="project" value="TreeGrafter"/>
</dbReference>
<dbReference type="RefSeq" id="WP_013658936.1">
    <property type="nucleotide sequence ID" value="NC_015275.1"/>
</dbReference>
<evidence type="ECO:0000256" key="5">
    <source>
        <dbReference type="SAM" id="SignalP"/>
    </source>
</evidence>
<dbReference type="SUPFAM" id="SSF53850">
    <property type="entry name" value="Periplasmic binding protein-like II"/>
    <property type="match status" value="1"/>
</dbReference>
<dbReference type="eggNOG" id="COG2182">
    <property type="taxonomic scope" value="Bacteria"/>
</dbReference>
<name>F2JKE8_CELLD</name>
<keyword evidence="2" id="KW-0813">Transport</keyword>
<protein>
    <submittedName>
        <fullName evidence="6">Extracellular solute-binding protein family 1</fullName>
    </submittedName>
</protein>
<keyword evidence="7" id="KW-1185">Reference proteome</keyword>
<dbReference type="HOGENOM" id="CLU_031285_10_1_9"/>
<dbReference type="CDD" id="cd14747">
    <property type="entry name" value="PBP2_MalE"/>
    <property type="match status" value="1"/>
</dbReference>
<feature type="chain" id="PRO_5039021842" evidence="5">
    <location>
        <begin position="24"/>
        <end position="465"/>
    </location>
</feature>
<evidence type="ECO:0000256" key="3">
    <source>
        <dbReference type="ARBA" id="ARBA00022729"/>
    </source>
</evidence>
<evidence type="ECO:0000256" key="1">
    <source>
        <dbReference type="ARBA" id="ARBA00008520"/>
    </source>
</evidence>
<evidence type="ECO:0000313" key="6">
    <source>
        <dbReference type="EMBL" id="ADZ85663.1"/>
    </source>
</evidence>
<keyword evidence="3 5" id="KW-0732">Signal</keyword>
<organism evidence="6 7">
    <name type="scientific">Cellulosilyticum lentocellum (strain ATCC 49066 / DSM 5427 / NCIMB 11756 / RHM5)</name>
    <name type="common">Clostridium lentocellum</name>
    <dbReference type="NCBI Taxonomy" id="642492"/>
    <lineage>
        <taxon>Bacteria</taxon>
        <taxon>Bacillati</taxon>
        <taxon>Bacillota</taxon>
        <taxon>Clostridia</taxon>
        <taxon>Lachnospirales</taxon>
        <taxon>Cellulosilyticaceae</taxon>
        <taxon>Cellulosilyticum</taxon>
    </lineage>
</organism>
<dbReference type="GO" id="GO:1901982">
    <property type="term" value="F:maltose binding"/>
    <property type="evidence" value="ECO:0007669"/>
    <property type="project" value="TreeGrafter"/>
</dbReference>
<dbReference type="Proteomes" id="UP000008467">
    <property type="component" value="Chromosome"/>
</dbReference>
<accession>F2JKE8</accession>
<dbReference type="InterPro" id="IPR006059">
    <property type="entry name" value="SBP"/>
</dbReference>
<dbReference type="Pfam" id="PF01547">
    <property type="entry name" value="SBP_bac_1"/>
    <property type="match status" value="1"/>
</dbReference>
<feature type="region of interest" description="Disordered" evidence="4">
    <location>
        <begin position="27"/>
        <end position="55"/>
    </location>
</feature>